<dbReference type="InterPro" id="IPR001848">
    <property type="entry name" value="Ribosomal_uS10"/>
</dbReference>
<dbReference type="GO" id="GO:0006412">
    <property type="term" value="P:translation"/>
    <property type="evidence" value="ECO:0007669"/>
    <property type="project" value="UniProtKB-UniRule"/>
</dbReference>
<sequence>MPQKARIMLSSTDYIKLEDVCSQIRKIAEKTGVKIAGPVPLPTKRLQVPTMKSPCGEGTKTWDKWEMRIHKRLIDVDADDRTMRQMMRIQVPDDVFIEIELV</sequence>
<dbReference type="InterPro" id="IPR018268">
    <property type="entry name" value="Ribosomal_uS10_CS"/>
</dbReference>
<dbReference type="PANTHER" id="PTHR11700">
    <property type="entry name" value="30S RIBOSOMAL PROTEIN S10 FAMILY MEMBER"/>
    <property type="match status" value="1"/>
</dbReference>
<dbReference type="HAMAP" id="MF_00508">
    <property type="entry name" value="Ribosomal_uS10"/>
    <property type="match status" value="1"/>
</dbReference>
<comment type="similarity">
    <text evidence="1 5">Belongs to the universal ribosomal protein uS10 family.</text>
</comment>
<evidence type="ECO:0000313" key="8">
    <source>
        <dbReference type="Proteomes" id="UP000288215"/>
    </source>
</evidence>
<dbReference type="PROSITE" id="PS00361">
    <property type="entry name" value="RIBOSOMAL_S10"/>
    <property type="match status" value="1"/>
</dbReference>
<evidence type="ECO:0000256" key="1">
    <source>
        <dbReference type="ARBA" id="ARBA00007102"/>
    </source>
</evidence>
<dbReference type="GO" id="GO:0003735">
    <property type="term" value="F:structural constituent of ribosome"/>
    <property type="evidence" value="ECO:0007669"/>
    <property type="project" value="UniProtKB-UniRule"/>
</dbReference>
<dbReference type="GO" id="GO:0000049">
    <property type="term" value="F:tRNA binding"/>
    <property type="evidence" value="ECO:0007669"/>
    <property type="project" value="UniProtKB-UniRule"/>
</dbReference>
<dbReference type="PRINTS" id="PR00971">
    <property type="entry name" value="RIBOSOMALS10"/>
</dbReference>
<dbReference type="InterPro" id="IPR027486">
    <property type="entry name" value="Ribosomal_uS10_dom"/>
</dbReference>
<dbReference type="Gene3D" id="3.30.70.600">
    <property type="entry name" value="Ribosomal protein S10 domain"/>
    <property type="match status" value="1"/>
</dbReference>
<dbReference type="InterPro" id="IPR036838">
    <property type="entry name" value="Ribosomal_uS10_dom_sf"/>
</dbReference>
<evidence type="ECO:0000259" key="6">
    <source>
        <dbReference type="SMART" id="SM01403"/>
    </source>
</evidence>
<dbReference type="FunFam" id="3.30.70.600:FF:000004">
    <property type="entry name" value="30S ribosomal protein S10"/>
    <property type="match status" value="1"/>
</dbReference>
<keyword evidence="3 5" id="KW-0687">Ribonucleoprotein</keyword>
<name>A0A3S3TS41_METS7</name>
<evidence type="ECO:0000256" key="4">
    <source>
        <dbReference type="ARBA" id="ARBA00035162"/>
    </source>
</evidence>
<evidence type="ECO:0000256" key="5">
    <source>
        <dbReference type="HAMAP-Rule" id="MF_00508"/>
    </source>
</evidence>
<dbReference type="SMART" id="SM01403">
    <property type="entry name" value="Ribosomal_S10"/>
    <property type="match status" value="1"/>
</dbReference>
<evidence type="ECO:0000313" key="7">
    <source>
        <dbReference type="EMBL" id="RWX73502.1"/>
    </source>
</evidence>
<dbReference type="InterPro" id="IPR005729">
    <property type="entry name" value="Ribosomal_uS10_euk/arc"/>
</dbReference>
<proteinExistence type="inferred from homology"/>
<dbReference type="AlphaFoldDB" id="A0A3S3TS41"/>
<dbReference type="SUPFAM" id="SSF54999">
    <property type="entry name" value="Ribosomal protein S10"/>
    <property type="match status" value="1"/>
</dbReference>
<reference evidence="7 8" key="1">
    <citation type="submission" date="2018-12" db="EMBL/GenBank/DDBJ databases">
        <title>The complete genome of the methanogenic archaea of the candidate phylum Verstraetearchaeota, obtained from the metagenome of underground thermal water.</title>
        <authorList>
            <person name="Kadnikov V.V."/>
            <person name="Mardanov A.V."/>
            <person name="Beletsky A.V."/>
            <person name="Karnachuk O.V."/>
            <person name="Ravin N.V."/>
        </authorList>
    </citation>
    <scope>NUCLEOTIDE SEQUENCE [LARGE SCALE GENOMIC DNA]</scope>
    <source>
        <strain evidence="7">Ch88</strain>
    </source>
</reference>
<organism evidence="7 8">
    <name type="scientific">Methanosuratincola subterraneus</name>
    <dbReference type="NCBI Taxonomy" id="2593994"/>
    <lineage>
        <taxon>Archaea</taxon>
        <taxon>Thermoproteota</taxon>
        <taxon>Methanosuratincolia</taxon>
        <taxon>Candidatus Methanomethylicales</taxon>
        <taxon>Candidatus Methanomethylicaceae</taxon>
        <taxon>Candidatus Methanosuratincola (ex Vanwonterghem et al. 2016)</taxon>
    </lineage>
</organism>
<comment type="caution">
    <text evidence="7">The sequence shown here is derived from an EMBL/GenBank/DDBJ whole genome shotgun (WGS) entry which is preliminary data.</text>
</comment>
<evidence type="ECO:0000256" key="3">
    <source>
        <dbReference type="ARBA" id="ARBA00023274"/>
    </source>
</evidence>
<feature type="domain" description="Small ribosomal subunit protein uS10" evidence="6">
    <location>
        <begin position="6"/>
        <end position="100"/>
    </location>
</feature>
<dbReference type="Pfam" id="PF00338">
    <property type="entry name" value="Ribosomal_S10"/>
    <property type="match status" value="1"/>
</dbReference>
<evidence type="ECO:0000256" key="2">
    <source>
        <dbReference type="ARBA" id="ARBA00022980"/>
    </source>
</evidence>
<comment type="subunit">
    <text evidence="5">Part of the 30S ribosomal subunit.</text>
</comment>
<dbReference type="GO" id="GO:0015935">
    <property type="term" value="C:small ribosomal subunit"/>
    <property type="evidence" value="ECO:0007669"/>
    <property type="project" value="UniProtKB-UniRule"/>
</dbReference>
<keyword evidence="2 5" id="KW-0689">Ribosomal protein</keyword>
<dbReference type="Proteomes" id="UP000288215">
    <property type="component" value="Unassembled WGS sequence"/>
</dbReference>
<dbReference type="EMBL" id="RXGA01000003">
    <property type="protein sequence ID" value="RWX73502.1"/>
    <property type="molecule type" value="Genomic_DNA"/>
</dbReference>
<protein>
    <recommendedName>
        <fullName evidence="4 5">Small ribosomal subunit protein uS10</fullName>
    </recommendedName>
</protein>
<comment type="function">
    <text evidence="5">Involved in the binding of tRNA to the ribosomes.</text>
</comment>
<dbReference type="NCBIfam" id="TIGR01046">
    <property type="entry name" value="uS10_euk_arch"/>
    <property type="match status" value="1"/>
</dbReference>
<accession>A0A3S3TS41</accession>
<gene>
    <name evidence="5" type="primary">rps10</name>
    <name evidence="7" type="ORF">Metus_1476</name>
</gene>